<reference evidence="1 2" key="1">
    <citation type="submission" date="2017-04" db="EMBL/GenBank/DDBJ databases">
        <title>Novel microbial lineages endemic to geothermal iron-oxide mats fill important gaps in the evolutionary history of Archaea.</title>
        <authorList>
            <person name="Jay Z.J."/>
            <person name="Beam J.P."/>
            <person name="Dlakic M."/>
            <person name="Rusch D.B."/>
            <person name="Kozubal M.A."/>
            <person name="Inskeep W.P."/>
        </authorList>
    </citation>
    <scope>NUCLEOTIDE SEQUENCE [LARGE SCALE GENOMIC DNA]</scope>
    <source>
        <strain evidence="1">BE_D</strain>
    </source>
</reference>
<gene>
    <name evidence="1" type="ORF">B9Q04_15170</name>
</gene>
<dbReference type="EMBL" id="NEXF01000447">
    <property type="protein sequence ID" value="PSO06612.1"/>
    <property type="molecule type" value="Genomic_DNA"/>
</dbReference>
<evidence type="ECO:0000313" key="1">
    <source>
        <dbReference type="EMBL" id="PSO06612.1"/>
    </source>
</evidence>
<protein>
    <submittedName>
        <fullName evidence="1">Uncharacterized protein</fullName>
    </submittedName>
</protein>
<proteinExistence type="predicted"/>
<evidence type="ECO:0000313" key="2">
    <source>
        <dbReference type="Proteomes" id="UP000242015"/>
    </source>
</evidence>
<organism evidence="1 2">
    <name type="scientific">Candidatus Marsarchaeota G2 archaeon BE_D</name>
    <dbReference type="NCBI Taxonomy" id="1978158"/>
    <lineage>
        <taxon>Archaea</taxon>
        <taxon>Candidatus Marsarchaeota</taxon>
        <taxon>Candidatus Marsarchaeota group 2</taxon>
    </lineage>
</organism>
<comment type="caution">
    <text evidence="1">The sequence shown here is derived from an EMBL/GenBank/DDBJ whole genome shotgun (WGS) entry which is preliminary data.</text>
</comment>
<feature type="non-terminal residue" evidence="1">
    <location>
        <position position="114"/>
    </location>
</feature>
<dbReference type="AlphaFoldDB" id="A0A2R6C6S5"/>
<sequence length="114" mass="12516">MGAELFERLERSVLGVEAPITKLVATCRLISETQTFTLNDLARKAGGGFYTYTLTRSLLAEGLLRSASPSAYGHTDREGFSRALSELDSLLQANYLVAELEFSTRPAVFADSHR</sequence>
<name>A0A2R6C6S5_9ARCH</name>
<accession>A0A2R6C6S5</accession>
<dbReference type="Proteomes" id="UP000242015">
    <property type="component" value="Unassembled WGS sequence"/>
</dbReference>